<comment type="caution">
    <text evidence="2">The sequence shown here is derived from an EMBL/GenBank/DDBJ whole genome shotgun (WGS) entry which is preliminary data.</text>
</comment>
<reference evidence="2" key="1">
    <citation type="journal article" date="2020" name="Stud. Mycol.">
        <title>101 Dothideomycetes genomes: a test case for predicting lifestyles and emergence of pathogens.</title>
        <authorList>
            <person name="Haridas S."/>
            <person name="Albert R."/>
            <person name="Binder M."/>
            <person name="Bloem J."/>
            <person name="Labutti K."/>
            <person name="Salamov A."/>
            <person name="Andreopoulos B."/>
            <person name="Baker S."/>
            <person name="Barry K."/>
            <person name="Bills G."/>
            <person name="Bluhm B."/>
            <person name="Cannon C."/>
            <person name="Castanera R."/>
            <person name="Culley D."/>
            <person name="Daum C."/>
            <person name="Ezra D."/>
            <person name="Gonzalez J."/>
            <person name="Henrissat B."/>
            <person name="Kuo A."/>
            <person name="Liang C."/>
            <person name="Lipzen A."/>
            <person name="Lutzoni F."/>
            <person name="Magnuson J."/>
            <person name="Mondo S."/>
            <person name="Nolan M."/>
            <person name="Ohm R."/>
            <person name="Pangilinan J."/>
            <person name="Park H.-J."/>
            <person name="Ramirez L."/>
            <person name="Alfaro M."/>
            <person name="Sun H."/>
            <person name="Tritt A."/>
            <person name="Yoshinaga Y."/>
            <person name="Zwiers L.-H."/>
            <person name="Turgeon B."/>
            <person name="Goodwin S."/>
            <person name="Spatafora J."/>
            <person name="Crous P."/>
            <person name="Grigoriev I."/>
        </authorList>
    </citation>
    <scope>NUCLEOTIDE SEQUENCE</scope>
    <source>
        <strain evidence="2">ATCC 74209</strain>
    </source>
</reference>
<feature type="transmembrane region" description="Helical" evidence="1">
    <location>
        <begin position="27"/>
        <end position="53"/>
    </location>
</feature>
<dbReference type="AlphaFoldDB" id="A0A9P4MVW7"/>
<evidence type="ECO:0000313" key="3">
    <source>
        <dbReference type="Proteomes" id="UP000799536"/>
    </source>
</evidence>
<protein>
    <submittedName>
        <fullName evidence="2">Uncharacterized protein</fullName>
    </submittedName>
</protein>
<sequence length="118" mass="13277">MLSSKALFSVIIVYHATPPPPFVSFTFVIRTVLCFPFTMVTALYFTFIMGTLVHHFVKTLLSLACFTLTFTLQPSHCYPTVLTPSSEAFCPSISPPIISHFNFHLPTFNLQSPIFNIQ</sequence>
<evidence type="ECO:0000256" key="1">
    <source>
        <dbReference type="SAM" id="Phobius"/>
    </source>
</evidence>
<gene>
    <name evidence="2" type="ORF">GQ43DRAFT_152332</name>
</gene>
<dbReference type="EMBL" id="ML993874">
    <property type="protein sequence ID" value="KAF2204517.1"/>
    <property type="molecule type" value="Genomic_DNA"/>
</dbReference>
<dbReference type="Proteomes" id="UP000799536">
    <property type="component" value="Unassembled WGS sequence"/>
</dbReference>
<evidence type="ECO:0000313" key="2">
    <source>
        <dbReference type="EMBL" id="KAF2204517.1"/>
    </source>
</evidence>
<keyword evidence="1" id="KW-1133">Transmembrane helix</keyword>
<keyword evidence="1" id="KW-0812">Transmembrane</keyword>
<keyword evidence="1" id="KW-0472">Membrane</keyword>
<proteinExistence type="predicted"/>
<name>A0A9P4MVW7_9PLEO</name>
<accession>A0A9P4MVW7</accession>
<keyword evidence="3" id="KW-1185">Reference proteome</keyword>
<organism evidence="2 3">
    <name type="scientific">Delitschia confertaspora ATCC 74209</name>
    <dbReference type="NCBI Taxonomy" id="1513339"/>
    <lineage>
        <taxon>Eukaryota</taxon>
        <taxon>Fungi</taxon>
        <taxon>Dikarya</taxon>
        <taxon>Ascomycota</taxon>
        <taxon>Pezizomycotina</taxon>
        <taxon>Dothideomycetes</taxon>
        <taxon>Pleosporomycetidae</taxon>
        <taxon>Pleosporales</taxon>
        <taxon>Delitschiaceae</taxon>
        <taxon>Delitschia</taxon>
    </lineage>
</organism>